<dbReference type="Pfam" id="PF12704">
    <property type="entry name" value="MacB_PCD"/>
    <property type="match status" value="1"/>
</dbReference>
<feature type="transmembrane region" description="Helical" evidence="14">
    <location>
        <begin position="521"/>
        <end position="546"/>
    </location>
</feature>
<dbReference type="RefSeq" id="WP_127161894.1">
    <property type="nucleotide sequence ID" value="NZ_CP029822.1"/>
</dbReference>
<dbReference type="InterPro" id="IPR025857">
    <property type="entry name" value="MacB_PCD"/>
</dbReference>
<organism evidence="16 17">
    <name type="scientific">Entomomonas moraniae</name>
    <dbReference type="NCBI Taxonomy" id="2213226"/>
    <lineage>
        <taxon>Bacteria</taxon>
        <taxon>Pseudomonadati</taxon>
        <taxon>Pseudomonadota</taxon>
        <taxon>Gammaproteobacteria</taxon>
        <taxon>Pseudomonadales</taxon>
        <taxon>Pseudomonadaceae</taxon>
        <taxon>Entomomonas</taxon>
    </lineage>
</organism>
<keyword evidence="4" id="KW-0997">Cell inner membrane</keyword>
<protein>
    <recommendedName>
        <fullName evidence="13">Pyoverdine export ATP-binding/permease protein PvdT</fullName>
    </recommendedName>
</protein>
<keyword evidence="2" id="KW-0813">Transport</keyword>
<feature type="transmembrane region" description="Helical" evidence="14">
    <location>
        <begin position="272"/>
        <end position="292"/>
    </location>
</feature>
<keyword evidence="5 14" id="KW-0812">Transmembrane</keyword>
<dbReference type="PROSITE" id="PS50893">
    <property type="entry name" value="ABC_TRANSPORTER_2"/>
    <property type="match status" value="1"/>
</dbReference>
<dbReference type="SUPFAM" id="SSF52540">
    <property type="entry name" value="P-loop containing nucleoside triphosphate hydrolases"/>
    <property type="match status" value="1"/>
</dbReference>
<dbReference type="InterPro" id="IPR017871">
    <property type="entry name" value="ABC_transporter-like_CS"/>
</dbReference>
<dbReference type="GO" id="GO:0016887">
    <property type="term" value="F:ATP hydrolysis activity"/>
    <property type="evidence" value="ECO:0007669"/>
    <property type="project" value="InterPro"/>
</dbReference>
<keyword evidence="7" id="KW-0067">ATP-binding</keyword>
<evidence type="ECO:0000256" key="9">
    <source>
        <dbReference type="ARBA" id="ARBA00022989"/>
    </source>
</evidence>
<dbReference type="Gene3D" id="3.40.50.300">
    <property type="entry name" value="P-loop containing nucleotide triphosphate hydrolases"/>
    <property type="match status" value="1"/>
</dbReference>
<evidence type="ECO:0000256" key="7">
    <source>
        <dbReference type="ARBA" id="ARBA00022840"/>
    </source>
</evidence>
<evidence type="ECO:0000256" key="11">
    <source>
        <dbReference type="ARBA" id="ARBA00038388"/>
    </source>
</evidence>
<keyword evidence="8" id="KW-1278">Translocase</keyword>
<dbReference type="InterPro" id="IPR027417">
    <property type="entry name" value="P-loop_NTPase"/>
</dbReference>
<dbReference type="Proteomes" id="UP000273143">
    <property type="component" value="Chromosome"/>
</dbReference>
<keyword evidence="3" id="KW-1003">Cell membrane</keyword>
<dbReference type="InterPro" id="IPR003439">
    <property type="entry name" value="ABC_transporter-like_ATP-bd"/>
</dbReference>
<evidence type="ECO:0000256" key="8">
    <source>
        <dbReference type="ARBA" id="ARBA00022967"/>
    </source>
</evidence>
<reference evidence="17" key="1">
    <citation type="submission" date="2018-06" db="EMBL/GenBank/DDBJ databases">
        <title>Complete genome of Pseudomonas insecticola strain QZS01.</title>
        <authorList>
            <person name="Wang J."/>
            <person name="Su Q."/>
        </authorList>
    </citation>
    <scope>NUCLEOTIDE SEQUENCE [LARGE SCALE GENOMIC DNA]</scope>
    <source>
        <strain evidence="17">QZS01</strain>
    </source>
</reference>
<dbReference type="GO" id="GO:1902495">
    <property type="term" value="C:transmembrane transporter complex"/>
    <property type="evidence" value="ECO:0007669"/>
    <property type="project" value="UniProtKB-ARBA"/>
</dbReference>
<dbReference type="PANTHER" id="PTHR30572">
    <property type="entry name" value="MEMBRANE COMPONENT OF TRANSPORTER-RELATED"/>
    <property type="match status" value="1"/>
</dbReference>
<dbReference type="FunFam" id="3.40.50.300:FF:000032">
    <property type="entry name" value="Export ABC transporter ATP-binding protein"/>
    <property type="match status" value="1"/>
</dbReference>
<proteinExistence type="inferred from homology"/>
<accession>A0A3Q9JHH1</accession>
<evidence type="ECO:0000256" key="4">
    <source>
        <dbReference type="ARBA" id="ARBA00022519"/>
    </source>
</evidence>
<evidence type="ECO:0000256" key="6">
    <source>
        <dbReference type="ARBA" id="ARBA00022741"/>
    </source>
</evidence>
<dbReference type="PANTHER" id="PTHR30572:SF14">
    <property type="entry name" value="MACROLIDE EXPORT ATP-BINDING_PERMEASE PROTEIN MACB"/>
    <property type="match status" value="1"/>
</dbReference>
<evidence type="ECO:0000256" key="2">
    <source>
        <dbReference type="ARBA" id="ARBA00022448"/>
    </source>
</evidence>
<keyword evidence="17" id="KW-1185">Reference proteome</keyword>
<name>A0A3Q9JHH1_9GAMM</name>
<feature type="transmembrane region" description="Helical" evidence="14">
    <location>
        <begin position="605"/>
        <end position="628"/>
    </location>
</feature>
<evidence type="ECO:0000313" key="16">
    <source>
        <dbReference type="EMBL" id="AZS49713.1"/>
    </source>
</evidence>
<dbReference type="InterPro" id="IPR003593">
    <property type="entry name" value="AAA+_ATPase"/>
</dbReference>
<evidence type="ECO:0000256" key="1">
    <source>
        <dbReference type="ARBA" id="ARBA00004429"/>
    </source>
</evidence>
<dbReference type="AlphaFoldDB" id="A0A3Q9JHH1"/>
<evidence type="ECO:0000256" key="14">
    <source>
        <dbReference type="SAM" id="Phobius"/>
    </source>
</evidence>
<dbReference type="GO" id="GO:0022857">
    <property type="term" value="F:transmembrane transporter activity"/>
    <property type="evidence" value="ECO:0007669"/>
    <property type="project" value="TreeGrafter"/>
</dbReference>
<comment type="subcellular location">
    <subcellularLocation>
        <location evidence="1">Cell inner membrane</location>
        <topology evidence="1">Multi-pass membrane protein</topology>
    </subcellularLocation>
</comment>
<feature type="transmembrane region" description="Helical" evidence="14">
    <location>
        <begin position="566"/>
        <end position="599"/>
    </location>
</feature>
<evidence type="ECO:0000256" key="3">
    <source>
        <dbReference type="ARBA" id="ARBA00022475"/>
    </source>
</evidence>
<keyword evidence="10 14" id="KW-0472">Membrane</keyword>
<dbReference type="GO" id="GO:0005886">
    <property type="term" value="C:plasma membrane"/>
    <property type="evidence" value="ECO:0007669"/>
    <property type="project" value="UniProtKB-SubCell"/>
</dbReference>
<dbReference type="SMART" id="SM00382">
    <property type="entry name" value="AAA"/>
    <property type="match status" value="1"/>
</dbReference>
<gene>
    <name evidence="16" type="primary">macB</name>
    <name evidence="16" type="ORF">DM558_02480</name>
</gene>
<dbReference type="InterPro" id="IPR050250">
    <property type="entry name" value="Macrolide_Exporter_MacB"/>
</dbReference>
<dbReference type="KEGG" id="emo:DM558_02480"/>
<comment type="subunit">
    <text evidence="12">Part of the tripartite efflux system PvdRT-OpmQ, which is composed of an inner membrane component with both ATPase and permease domains, PvdT, a periplasmic membrane fusion protein, PvdR, and an outer membrane component, OpmQ.</text>
</comment>
<dbReference type="Pfam" id="PF02687">
    <property type="entry name" value="FtsX"/>
    <property type="match status" value="1"/>
</dbReference>
<keyword evidence="9 14" id="KW-1133">Transmembrane helix</keyword>
<evidence type="ECO:0000256" key="13">
    <source>
        <dbReference type="ARBA" id="ARBA00041199"/>
    </source>
</evidence>
<feature type="domain" description="ABC transporter" evidence="15">
    <location>
        <begin position="4"/>
        <end position="242"/>
    </location>
</feature>
<dbReference type="PROSITE" id="PS00211">
    <property type="entry name" value="ABC_TRANSPORTER_1"/>
    <property type="match status" value="1"/>
</dbReference>
<evidence type="ECO:0000259" key="15">
    <source>
        <dbReference type="PROSITE" id="PS50893"/>
    </source>
</evidence>
<dbReference type="CDD" id="cd03255">
    <property type="entry name" value="ABC_MJ0796_LolCDE_FtsE"/>
    <property type="match status" value="1"/>
</dbReference>
<dbReference type="Pfam" id="PF00005">
    <property type="entry name" value="ABC_tran"/>
    <property type="match status" value="1"/>
</dbReference>
<dbReference type="EMBL" id="CP029822">
    <property type="protein sequence ID" value="AZS49713.1"/>
    <property type="molecule type" value="Genomic_DNA"/>
</dbReference>
<sequence>MPMIEVSNLTKYFGEAANRVAVLNEVNLSIESGEFIAIIGQSGSGKTTLMNTLGCLDTPSSGSYKIDGREVSSLSSNELAKIRGEKFGFIFQRYNLLSSLSALDNVALPAIYLGIGHAQRVSRAKKLLTDLGLGDKLKNKPHELSGGQQQRVSIARALMNGGQIILADEPTGALDSQSGKMVMQVLTELHRLNHTIILVTHDPQIAKYAHRVIEIKDGNIISDIRKHPLEENNVKEKPAKRKYNSFIFYKDQLVESFKMSIQAILAHKLRSILTMLGIIIGIASVVSVVALGRGSQEKILADISSLGTDTITIYPGSGAGDIYSGKVTSLSVDDAQELAKLNYLGGVSPTASASGVLVFNNVSVNAQVAGVNEQYANIKGLKIATGRFFNKEDVINNNAVVVIDNNTKKRLFPSSNAIGKVVLFNKQPLEIIGVTAPSSGFMAGSNNLELWIPYTTVMTRVSGNQNITSIIVKVKESLSAQIADQGLKKFLAVKHGTEDFYTASMDSIKQTIQSTTNTMTLLISCIALISLVVGGIGVMNIMLVSVTERTKEIGVRMAIGAREYSILEQFLIEAVLICLIGGGLGIGLSYLIGFIFSYLLEGFPFLFSLDSIIVALCCSSVIGIVFGFMPARNASRLNPIVALSRE</sequence>
<evidence type="ECO:0000256" key="12">
    <source>
        <dbReference type="ARBA" id="ARBA00038838"/>
    </source>
</evidence>
<comment type="similarity">
    <text evidence="11">Belongs to the ABC transporter superfamily. Macrolide exporter (TC 3.A.1.122) family.</text>
</comment>
<evidence type="ECO:0000256" key="5">
    <source>
        <dbReference type="ARBA" id="ARBA00022692"/>
    </source>
</evidence>
<dbReference type="GO" id="GO:0005524">
    <property type="term" value="F:ATP binding"/>
    <property type="evidence" value="ECO:0007669"/>
    <property type="project" value="UniProtKB-KW"/>
</dbReference>
<dbReference type="InterPro" id="IPR017911">
    <property type="entry name" value="MacB-like_ATP-bd"/>
</dbReference>
<dbReference type="InterPro" id="IPR003838">
    <property type="entry name" value="ABC3_permease_C"/>
</dbReference>
<keyword evidence="6" id="KW-0547">Nucleotide-binding</keyword>
<evidence type="ECO:0000313" key="17">
    <source>
        <dbReference type="Proteomes" id="UP000273143"/>
    </source>
</evidence>
<evidence type="ECO:0000256" key="10">
    <source>
        <dbReference type="ARBA" id="ARBA00023136"/>
    </source>
</evidence>